<dbReference type="EMBL" id="FOVM01000001">
    <property type="protein sequence ID" value="SFN38055.1"/>
    <property type="molecule type" value="Genomic_DNA"/>
</dbReference>
<evidence type="ECO:0000313" key="3">
    <source>
        <dbReference type="EMBL" id="SFN38055.1"/>
    </source>
</evidence>
<feature type="region of interest" description="Disordered" evidence="1">
    <location>
        <begin position="103"/>
        <end position="217"/>
    </location>
</feature>
<proteinExistence type="predicted"/>
<reference evidence="4" key="1">
    <citation type="submission" date="2016-10" db="EMBL/GenBank/DDBJ databases">
        <authorList>
            <person name="Varghese N."/>
            <person name="Submissions S."/>
        </authorList>
    </citation>
    <scope>NUCLEOTIDE SEQUENCE [LARGE SCALE GENOMIC DNA]</scope>
    <source>
        <strain evidence="4">CGMCC 1.11101</strain>
    </source>
</reference>
<sequence>MRKKLLSAFAGAALVLSLTAGCQTAPPDITSDQAAAFQSRVLAITGAVADGGYAAALEALTALETELDAAAAAGSVSFARHQRIEAAMTAVRADVQAAIDAQAVPEPEPAPIPSPAPAPKKTTAPVPEETTPAPETDAEKKAREKAEDEAEDEARKAEEEKKKAEEKAAEDAREAEEKAAEDAKKKAERDGKKPEAPAPKSAPTDAPAQAEVSPSND</sequence>
<keyword evidence="2" id="KW-0732">Signal</keyword>
<keyword evidence="4" id="KW-1185">Reference proteome</keyword>
<protein>
    <submittedName>
        <fullName evidence="3">Colicin import membrane protein</fullName>
    </submittedName>
</protein>
<dbReference type="STRING" id="995034.SAMN05216219_0281"/>
<gene>
    <name evidence="3" type="ORF">SAMN05216219_0281</name>
</gene>
<organism evidence="3 4">
    <name type="scientific">Mycetocola miduiensis</name>
    <dbReference type="NCBI Taxonomy" id="995034"/>
    <lineage>
        <taxon>Bacteria</taxon>
        <taxon>Bacillati</taxon>
        <taxon>Actinomycetota</taxon>
        <taxon>Actinomycetes</taxon>
        <taxon>Micrococcales</taxon>
        <taxon>Microbacteriaceae</taxon>
        <taxon>Mycetocola</taxon>
    </lineage>
</organism>
<accession>A0A1I4YJ59</accession>
<name>A0A1I4YJ59_9MICO</name>
<feature type="compositionally biased region" description="Basic and acidic residues" evidence="1">
    <location>
        <begin position="137"/>
        <end position="146"/>
    </location>
</feature>
<dbReference type="PROSITE" id="PS51257">
    <property type="entry name" value="PROKAR_LIPOPROTEIN"/>
    <property type="match status" value="1"/>
</dbReference>
<dbReference type="OrthoDB" id="10016623at2"/>
<dbReference type="RefSeq" id="WP_090708150.1">
    <property type="nucleotide sequence ID" value="NZ_FOVM01000001.1"/>
</dbReference>
<dbReference type="Proteomes" id="UP000198867">
    <property type="component" value="Unassembled WGS sequence"/>
</dbReference>
<evidence type="ECO:0000256" key="1">
    <source>
        <dbReference type="SAM" id="MobiDB-lite"/>
    </source>
</evidence>
<evidence type="ECO:0000256" key="2">
    <source>
        <dbReference type="SAM" id="SignalP"/>
    </source>
</evidence>
<feature type="signal peptide" evidence="2">
    <location>
        <begin position="1"/>
        <end position="20"/>
    </location>
</feature>
<feature type="compositionally biased region" description="Pro residues" evidence="1">
    <location>
        <begin position="106"/>
        <end position="118"/>
    </location>
</feature>
<feature type="compositionally biased region" description="Low complexity" evidence="1">
    <location>
        <begin position="119"/>
        <end position="135"/>
    </location>
</feature>
<feature type="chain" id="PRO_5038981501" evidence="2">
    <location>
        <begin position="21"/>
        <end position="217"/>
    </location>
</feature>
<evidence type="ECO:0000313" key="4">
    <source>
        <dbReference type="Proteomes" id="UP000198867"/>
    </source>
</evidence>
<dbReference type="AlphaFoldDB" id="A0A1I4YJ59"/>
<feature type="compositionally biased region" description="Basic and acidic residues" evidence="1">
    <location>
        <begin position="153"/>
        <end position="195"/>
    </location>
</feature>